<evidence type="ECO:0000313" key="4">
    <source>
        <dbReference type="EMBL" id="GAA5058021.1"/>
    </source>
</evidence>
<dbReference type="SUPFAM" id="SSF50249">
    <property type="entry name" value="Nucleic acid-binding proteins"/>
    <property type="match status" value="3"/>
</dbReference>
<dbReference type="GO" id="GO:0010212">
    <property type="term" value="P:response to ionizing radiation"/>
    <property type="evidence" value="ECO:0007669"/>
    <property type="project" value="TreeGrafter"/>
</dbReference>
<organism evidence="4 5">
    <name type="scientific">Haladaptatus pallidirubidus</name>
    <dbReference type="NCBI Taxonomy" id="1008152"/>
    <lineage>
        <taxon>Archaea</taxon>
        <taxon>Methanobacteriati</taxon>
        <taxon>Methanobacteriota</taxon>
        <taxon>Stenosarchaea group</taxon>
        <taxon>Halobacteria</taxon>
        <taxon>Halobacteriales</taxon>
        <taxon>Haladaptataceae</taxon>
        <taxon>Haladaptatus</taxon>
    </lineage>
</organism>
<feature type="domain" description="OB" evidence="3">
    <location>
        <begin position="237"/>
        <end position="300"/>
    </location>
</feature>
<dbReference type="InterPro" id="IPR000424">
    <property type="entry name" value="Primosome_PriB/ssb"/>
</dbReference>
<feature type="compositionally biased region" description="Acidic residues" evidence="2">
    <location>
        <begin position="442"/>
        <end position="453"/>
    </location>
</feature>
<dbReference type="NCBIfam" id="NF005551">
    <property type="entry name" value="PRK07211.1"/>
    <property type="match status" value="1"/>
</dbReference>
<evidence type="ECO:0000256" key="2">
    <source>
        <dbReference type="SAM" id="MobiDB-lite"/>
    </source>
</evidence>
<dbReference type="AlphaFoldDB" id="A0AAV3UMV7"/>
<accession>A0AAV3UMV7</accession>
<dbReference type="GO" id="GO:0000724">
    <property type="term" value="P:double-strand break repair via homologous recombination"/>
    <property type="evidence" value="ECO:0007669"/>
    <property type="project" value="TreeGrafter"/>
</dbReference>
<evidence type="ECO:0000256" key="1">
    <source>
        <dbReference type="ARBA" id="ARBA00023125"/>
    </source>
</evidence>
<dbReference type="PANTHER" id="PTHR13356">
    <property type="entry name" value="OB FOLD NUCLEIC ACID BINDING PROTEIN-RELATED"/>
    <property type="match status" value="1"/>
</dbReference>
<feature type="domain" description="OB" evidence="3">
    <location>
        <begin position="126"/>
        <end position="197"/>
    </location>
</feature>
<comment type="caution">
    <text evidence="4">The sequence shown here is derived from an EMBL/GenBank/DDBJ whole genome shotgun (WGS) entry which is preliminary data.</text>
</comment>
<reference evidence="4 5" key="1">
    <citation type="journal article" date="2019" name="Int. J. Syst. Evol. Microbiol.">
        <title>The Global Catalogue of Microorganisms (GCM) 10K type strain sequencing project: providing services to taxonomists for standard genome sequencing and annotation.</title>
        <authorList>
            <consortium name="The Broad Institute Genomics Platform"/>
            <consortium name="The Broad Institute Genome Sequencing Center for Infectious Disease"/>
            <person name="Wu L."/>
            <person name="Ma J."/>
        </authorList>
    </citation>
    <scope>NUCLEOTIDE SEQUENCE [LARGE SCALE GENOMIC DNA]</scope>
    <source>
        <strain evidence="4 5">JCM 17504</strain>
    </source>
</reference>
<dbReference type="CDD" id="cd04491">
    <property type="entry name" value="SoSSB_OBF"/>
    <property type="match status" value="3"/>
</dbReference>
<keyword evidence="5" id="KW-1185">Reference proteome</keyword>
<evidence type="ECO:0000259" key="3">
    <source>
        <dbReference type="Pfam" id="PF01336"/>
    </source>
</evidence>
<dbReference type="InterPro" id="IPR004365">
    <property type="entry name" value="NA-bd_OB_tRNA"/>
</dbReference>
<evidence type="ECO:0000313" key="5">
    <source>
        <dbReference type="Proteomes" id="UP001501729"/>
    </source>
</evidence>
<dbReference type="InterPro" id="IPR012340">
    <property type="entry name" value="NA-bd_OB-fold"/>
</dbReference>
<feature type="region of interest" description="Disordered" evidence="2">
    <location>
        <begin position="410"/>
        <end position="471"/>
    </location>
</feature>
<name>A0AAV3UMV7_9EURY</name>
<dbReference type="Gene3D" id="2.40.50.140">
    <property type="entry name" value="Nucleic acid-binding proteins"/>
    <property type="match status" value="3"/>
</dbReference>
<dbReference type="GO" id="GO:0003697">
    <property type="term" value="F:single-stranded DNA binding"/>
    <property type="evidence" value="ECO:0007669"/>
    <property type="project" value="InterPro"/>
</dbReference>
<proteinExistence type="predicted"/>
<dbReference type="Pfam" id="PF01336">
    <property type="entry name" value="tRNA_anti-codon"/>
    <property type="match status" value="2"/>
</dbReference>
<sequence length="524" mass="56444">MEDATTVFHESKRETTAYETTVRETIAGRRRLPDTKTTLKRRPTLHQSTIMGVIDEVHGDLDADISLDEFRDAVEEKVEQMGGLADEETAAMLIAHELDEDEVNGVADVEPGMDEVKFIAKVTSVGDVRTFDRDGDDEDGRVLNADVADETGSIRISLWDEQAEAAKEELEPGQVLRIKGRPKDGYNGTEVSVDQAEQDEDAEIDVQVQDTYSISDLSLGLSDVNLQGKLLDTSAVRTFDRDDGSEGRVANLTLGDETGRLRVTLWDEQANTAEELSPGISVEVVDGYVRERNGNLELHVGNRGAVETIDADIDYVPESTPIAELQIGDTVDIAGVIRSADPKRTFDRDDGSEGQVKNVRVQDETGDIRVALWGEKADHELAPGDKAQFADVDVKDGWADDIEASAGWQSTITVLDSGSPTESTESSDGETTGLGAFSGNDDAGDSDSVDADGTDTTSTNETADSTAGEQVEFTGTVVQAGNPVVLDDGEETVSVETTADVHLGQEVTARGELRDGKLDAEDVF</sequence>
<keyword evidence="1" id="KW-0238">DNA-binding</keyword>
<dbReference type="Proteomes" id="UP001501729">
    <property type="component" value="Unassembled WGS sequence"/>
</dbReference>
<gene>
    <name evidence="4" type="ORF">GCM10025751_40560</name>
</gene>
<dbReference type="PROSITE" id="PS50935">
    <property type="entry name" value="SSB"/>
    <property type="match status" value="1"/>
</dbReference>
<protein>
    <submittedName>
        <fullName evidence="4">Single-stranded DNA binding protein</fullName>
    </submittedName>
</protein>
<dbReference type="PANTHER" id="PTHR13356:SF10">
    <property type="entry name" value="REPLICATION FACTOR-A PROTEIN 1"/>
    <property type="match status" value="1"/>
</dbReference>
<dbReference type="EMBL" id="BAABKX010000015">
    <property type="protein sequence ID" value="GAA5058021.1"/>
    <property type="molecule type" value="Genomic_DNA"/>
</dbReference>
<dbReference type="InterPro" id="IPR051231">
    <property type="entry name" value="SOSS-B"/>
</dbReference>
<feature type="compositionally biased region" description="Low complexity" evidence="2">
    <location>
        <begin position="416"/>
        <end position="441"/>
    </location>
</feature>